<accession>A0A427EAL4</accession>
<protein>
    <submittedName>
        <fullName evidence="4">Enoyl-CoA hydratase</fullName>
    </submittedName>
</protein>
<organism evidence="4 5">
    <name type="scientific">Stutzerimonas xanthomarina</name>
    <dbReference type="NCBI Taxonomy" id="271420"/>
    <lineage>
        <taxon>Bacteria</taxon>
        <taxon>Pseudomonadati</taxon>
        <taxon>Pseudomonadota</taxon>
        <taxon>Gammaproteobacteria</taxon>
        <taxon>Pseudomonadales</taxon>
        <taxon>Pseudomonadaceae</taxon>
        <taxon>Stutzerimonas</taxon>
    </lineage>
</organism>
<dbReference type="AlphaFoldDB" id="A0A427EAL4"/>
<dbReference type="InterPro" id="IPR001753">
    <property type="entry name" value="Enoyl-CoA_hydra/iso"/>
</dbReference>
<dbReference type="PANTHER" id="PTHR43684">
    <property type="match status" value="1"/>
</dbReference>
<gene>
    <name evidence="4" type="ORF">EGJ28_07290</name>
</gene>
<reference evidence="4 5" key="1">
    <citation type="submission" date="2018-10" db="EMBL/GenBank/DDBJ databases">
        <title>Transmission dynamics of multidrug resistant bacteria on intensive care unit surfaces.</title>
        <authorList>
            <person name="D'Souza A.W."/>
            <person name="Potter R.F."/>
            <person name="Wallace M."/>
            <person name="Shupe A."/>
            <person name="Patel S."/>
            <person name="Sun S."/>
            <person name="Gul D."/>
            <person name="Kwon J.H."/>
            <person name="Andleeb S."/>
            <person name="Burnham C.-A.D."/>
            <person name="Dantas G."/>
        </authorList>
    </citation>
    <scope>NUCLEOTIDE SEQUENCE [LARGE SCALE GENOMIC DNA]</scope>
    <source>
        <strain evidence="4 5">PX_177</strain>
    </source>
</reference>
<dbReference type="InterPro" id="IPR029045">
    <property type="entry name" value="ClpP/crotonase-like_dom_sf"/>
</dbReference>
<dbReference type="GO" id="GO:0004165">
    <property type="term" value="F:delta(3)-delta(2)-enoyl-CoA isomerase activity"/>
    <property type="evidence" value="ECO:0007669"/>
    <property type="project" value="UniProtKB-ARBA"/>
</dbReference>
<dbReference type="EMBL" id="RHQL01000002">
    <property type="protein sequence ID" value="RRV13408.1"/>
    <property type="molecule type" value="Genomic_DNA"/>
</dbReference>
<dbReference type="PANTHER" id="PTHR43684:SF1">
    <property type="entry name" value="ENOYL-COA DELTA ISOMERASE 2"/>
    <property type="match status" value="1"/>
</dbReference>
<dbReference type="SUPFAM" id="SSF52096">
    <property type="entry name" value="ClpP/crotonase"/>
    <property type="match status" value="1"/>
</dbReference>
<keyword evidence="3" id="KW-0413">Isomerase</keyword>
<comment type="caution">
    <text evidence="4">The sequence shown here is derived from an EMBL/GenBank/DDBJ whole genome shotgun (WGS) entry which is preliminary data.</text>
</comment>
<dbReference type="Proteomes" id="UP000276506">
    <property type="component" value="Unassembled WGS sequence"/>
</dbReference>
<comment type="subcellular location">
    <subcellularLocation>
        <location evidence="1">Peroxisome</location>
    </subcellularLocation>
</comment>
<proteinExistence type="predicted"/>
<evidence type="ECO:0000313" key="4">
    <source>
        <dbReference type="EMBL" id="RRV13408.1"/>
    </source>
</evidence>
<name>A0A427EAL4_9GAMM</name>
<evidence type="ECO:0000313" key="5">
    <source>
        <dbReference type="Proteomes" id="UP000276506"/>
    </source>
</evidence>
<keyword evidence="2" id="KW-0576">Peroxisome</keyword>
<dbReference type="InterPro" id="IPR051053">
    <property type="entry name" value="ECH/Chromodomain_protein"/>
</dbReference>
<evidence type="ECO:0000256" key="1">
    <source>
        <dbReference type="ARBA" id="ARBA00004275"/>
    </source>
</evidence>
<sequence>MGTTVLVSHPCEAVCLVSINRVERRNALDAATYQQLSNTLLKAERDDDVRVVVIAGEGAHFTAGNDLEDFFRLEGAASVPGIDFLRLLAGLSKPVIAAVEGYAIGIGTTLLLHCDLAYAGRDSTYRLPFVSLGLVPEGASTYWLPRLAGSKKASDLLLFGDAFTAEVALEVGFLTEMVERGQALKRALERAETLAALPQEALRLTKRLLLDHQREAVGQAMDVEEQAFLACCASAEAKTAFDAFLKRK</sequence>
<dbReference type="Pfam" id="PF00378">
    <property type="entry name" value="ECH_1"/>
    <property type="match status" value="1"/>
</dbReference>
<dbReference type="CDD" id="cd06558">
    <property type="entry name" value="crotonase-like"/>
    <property type="match status" value="1"/>
</dbReference>
<evidence type="ECO:0000256" key="3">
    <source>
        <dbReference type="ARBA" id="ARBA00023235"/>
    </source>
</evidence>
<dbReference type="Gene3D" id="3.90.226.10">
    <property type="entry name" value="2-enoyl-CoA Hydratase, Chain A, domain 1"/>
    <property type="match status" value="1"/>
</dbReference>
<evidence type="ECO:0000256" key="2">
    <source>
        <dbReference type="ARBA" id="ARBA00023140"/>
    </source>
</evidence>
<dbReference type="RefSeq" id="WP_125876692.1">
    <property type="nucleotide sequence ID" value="NZ_RHQL01000002.1"/>
</dbReference>